<name>A0A0E9UH83_ANGAN</name>
<protein>
    <submittedName>
        <fullName evidence="1">Uncharacterized protein</fullName>
    </submittedName>
</protein>
<evidence type="ECO:0000313" key="1">
    <source>
        <dbReference type="EMBL" id="JAH64318.1"/>
    </source>
</evidence>
<organism evidence="1">
    <name type="scientific">Anguilla anguilla</name>
    <name type="common">European freshwater eel</name>
    <name type="synonym">Muraena anguilla</name>
    <dbReference type="NCBI Taxonomy" id="7936"/>
    <lineage>
        <taxon>Eukaryota</taxon>
        <taxon>Metazoa</taxon>
        <taxon>Chordata</taxon>
        <taxon>Craniata</taxon>
        <taxon>Vertebrata</taxon>
        <taxon>Euteleostomi</taxon>
        <taxon>Actinopterygii</taxon>
        <taxon>Neopterygii</taxon>
        <taxon>Teleostei</taxon>
        <taxon>Anguilliformes</taxon>
        <taxon>Anguillidae</taxon>
        <taxon>Anguilla</taxon>
    </lineage>
</organism>
<dbReference type="EMBL" id="GBXM01044259">
    <property type="protein sequence ID" value="JAH64318.1"/>
    <property type="molecule type" value="Transcribed_RNA"/>
</dbReference>
<proteinExistence type="predicted"/>
<reference evidence="1" key="1">
    <citation type="submission" date="2014-11" db="EMBL/GenBank/DDBJ databases">
        <authorList>
            <person name="Amaro Gonzalez C."/>
        </authorList>
    </citation>
    <scope>NUCLEOTIDE SEQUENCE</scope>
</reference>
<sequence length="9" mass="1301">MSWNHRREW</sequence>
<accession>A0A0E9UH83</accession>
<reference evidence="1" key="2">
    <citation type="journal article" date="2015" name="Fish Shellfish Immunol.">
        <title>Early steps in the European eel (Anguilla anguilla)-Vibrio vulnificus interaction in the gills: Role of the RtxA13 toxin.</title>
        <authorList>
            <person name="Callol A."/>
            <person name="Pajuelo D."/>
            <person name="Ebbesson L."/>
            <person name="Teles M."/>
            <person name="MacKenzie S."/>
            <person name="Amaro C."/>
        </authorList>
    </citation>
    <scope>NUCLEOTIDE SEQUENCE</scope>
</reference>